<comment type="similarity">
    <text evidence="1">Belongs to the helicase family. DnaB subfamily.</text>
</comment>
<dbReference type="GO" id="GO:0003677">
    <property type="term" value="F:DNA binding"/>
    <property type="evidence" value="ECO:0007669"/>
    <property type="project" value="UniProtKB-KW"/>
</dbReference>
<dbReference type="InterPro" id="IPR007694">
    <property type="entry name" value="DNA_helicase_DnaB-like_C"/>
</dbReference>
<dbReference type="PROSITE" id="PS51199">
    <property type="entry name" value="SF4_HELICASE"/>
    <property type="match status" value="1"/>
</dbReference>
<evidence type="ECO:0000256" key="5">
    <source>
        <dbReference type="ARBA" id="ARBA00022801"/>
    </source>
</evidence>
<evidence type="ECO:0000256" key="10">
    <source>
        <dbReference type="ARBA" id="ARBA00044969"/>
    </source>
</evidence>
<keyword evidence="14" id="KW-1185">Reference proteome</keyword>
<keyword evidence="2" id="KW-0639">Primosome</keyword>
<evidence type="ECO:0000259" key="12">
    <source>
        <dbReference type="PROSITE" id="PS51199"/>
    </source>
</evidence>
<dbReference type="InterPro" id="IPR036185">
    <property type="entry name" value="DNA_heli_DnaB-like_N_sf"/>
</dbReference>
<dbReference type="InterPro" id="IPR027417">
    <property type="entry name" value="P-loop_NTPase"/>
</dbReference>
<dbReference type="AlphaFoldDB" id="A0A917I9U7"/>
<dbReference type="InterPro" id="IPR007693">
    <property type="entry name" value="DNA_helicase_DnaB-like_N"/>
</dbReference>
<protein>
    <recommendedName>
        <fullName evidence="10">DNA 5'-3' helicase</fullName>
        <ecNumber evidence="10">5.6.2.3</ecNumber>
    </recommendedName>
</protein>
<dbReference type="SUPFAM" id="SSF48024">
    <property type="entry name" value="N-terminal domain of DnaB helicase"/>
    <property type="match status" value="1"/>
</dbReference>
<dbReference type="Proteomes" id="UP000603912">
    <property type="component" value="Unassembled WGS sequence"/>
</dbReference>
<dbReference type="Pfam" id="PF00772">
    <property type="entry name" value="DnaB"/>
    <property type="match status" value="1"/>
</dbReference>
<accession>A0A917I9U7</accession>
<dbReference type="GO" id="GO:0005524">
    <property type="term" value="F:ATP binding"/>
    <property type="evidence" value="ECO:0007669"/>
    <property type="project" value="UniProtKB-KW"/>
</dbReference>
<comment type="catalytic activity">
    <reaction evidence="11">
        <text>ATP + H2O = ADP + phosphate + H(+)</text>
        <dbReference type="Rhea" id="RHEA:13065"/>
        <dbReference type="ChEBI" id="CHEBI:15377"/>
        <dbReference type="ChEBI" id="CHEBI:15378"/>
        <dbReference type="ChEBI" id="CHEBI:30616"/>
        <dbReference type="ChEBI" id="CHEBI:43474"/>
        <dbReference type="ChEBI" id="CHEBI:456216"/>
        <dbReference type="EC" id="5.6.2.3"/>
    </reaction>
</comment>
<sequence length="476" mass="51637">MAAEVRGTPGEVPLNAHLPSSDGLQAEQALLGAALHHPAVIDQVRGIIAAGDIGEPVHRLLFQAMARKRDEGGTFDAPLLRMLVEDLDLGGLTVGEYIGRLHASATTIGHAVEYAKEIRRQADRRRLWGVAHDIKWALDTPVGRPADVAASAIEMLDEIVASAPGAGPRCVNVAEAADQVLAEIGRIRGGGKRAGAPYGMPSLDRMTLGMKPGELIIAAGRPGMGKSTFGIAVGLNTSERNAGTYYVSLEMEAQQLTERALAALAFDDLGNVLTYRTIGEAVNLTDKDLWRLQKARDRLKGVPLSIEQQPGLTLSQIGARARQRQARMEREGKHLRLIIVDHLGLVRPSTRYSGNRVQEVSEITAGLKVLAKELGVAVMALCQLSRGIESREDKRPTLSDLRDSGSIEQDADLVLGLYREAYYLERKLSRTDEEDERLLNAQQELVVEILKQRQGPTGSVRLFCSAPCNVVAEKRA</sequence>
<dbReference type="GO" id="GO:0005829">
    <property type="term" value="C:cytosol"/>
    <property type="evidence" value="ECO:0007669"/>
    <property type="project" value="TreeGrafter"/>
</dbReference>
<keyword evidence="4" id="KW-0547">Nucleotide-binding</keyword>
<keyword evidence="8" id="KW-0238">DNA-binding</keyword>
<evidence type="ECO:0000256" key="11">
    <source>
        <dbReference type="ARBA" id="ARBA00048954"/>
    </source>
</evidence>
<keyword evidence="7" id="KW-0067">ATP-binding</keyword>
<reference evidence="13" key="1">
    <citation type="journal article" date="2014" name="Int. J. Syst. Evol. Microbiol.">
        <title>Complete genome sequence of Corynebacterium casei LMG S-19264T (=DSM 44701T), isolated from a smear-ripened cheese.</title>
        <authorList>
            <consortium name="US DOE Joint Genome Institute (JGI-PGF)"/>
            <person name="Walter F."/>
            <person name="Albersmeier A."/>
            <person name="Kalinowski J."/>
            <person name="Ruckert C."/>
        </authorList>
    </citation>
    <scope>NUCLEOTIDE SEQUENCE</scope>
    <source>
        <strain evidence="13">CGMCC 1.12214</strain>
    </source>
</reference>
<evidence type="ECO:0000256" key="2">
    <source>
        <dbReference type="ARBA" id="ARBA00022515"/>
    </source>
</evidence>
<evidence type="ECO:0000256" key="4">
    <source>
        <dbReference type="ARBA" id="ARBA00022741"/>
    </source>
</evidence>
<dbReference type="PANTHER" id="PTHR30153:SF2">
    <property type="entry name" value="REPLICATIVE DNA HELICASE"/>
    <property type="match status" value="1"/>
</dbReference>
<dbReference type="Gene3D" id="3.40.50.300">
    <property type="entry name" value="P-loop containing nucleotide triphosphate hydrolases"/>
    <property type="match status" value="1"/>
</dbReference>
<comment type="caution">
    <text evidence="13">The sequence shown here is derived from an EMBL/GenBank/DDBJ whole genome shotgun (WGS) entry which is preliminary data.</text>
</comment>
<dbReference type="InterPro" id="IPR016136">
    <property type="entry name" value="DNA_helicase_N/primase_C"/>
</dbReference>
<dbReference type="PANTHER" id="PTHR30153">
    <property type="entry name" value="REPLICATIVE DNA HELICASE DNAB"/>
    <property type="match status" value="1"/>
</dbReference>
<evidence type="ECO:0000256" key="9">
    <source>
        <dbReference type="ARBA" id="ARBA00023235"/>
    </source>
</evidence>
<keyword evidence="5" id="KW-0378">Hydrolase</keyword>
<dbReference type="Gene3D" id="1.10.860.10">
    <property type="entry name" value="DNAb Helicase, Chain A"/>
    <property type="match status" value="1"/>
</dbReference>
<evidence type="ECO:0000256" key="8">
    <source>
        <dbReference type="ARBA" id="ARBA00023125"/>
    </source>
</evidence>
<keyword evidence="3" id="KW-0235">DNA replication</keyword>
<gene>
    <name evidence="13" type="primary">alr</name>
    <name evidence="13" type="ORF">GCM10007036_31010</name>
</gene>
<dbReference type="GO" id="GO:1990077">
    <property type="term" value="C:primosome complex"/>
    <property type="evidence" value="ECO:0007669"/>
    <property type="project" value="UniProtKB-KW"/>
</dbReference>
<dbReference type="Pfam" id="PF03796">
    <property type="entry name" value="DnaB_C"/>
    <property type="match status" value="1"/>
</dbReference>
<keyword evidence="9" id="KW-0413">Isomerase</keyword>
<evidence type="ECO:0000256" key="7">
    <source>
        <dbReference type="ARBA" id="ARBA00022840"/>
    </source>
</evidence>
<dbReference type="GO" id="GO:0043139">
    <property type="term" value="F:5'-3' DNA helicase activity"/>
    <property type="evidence" value="ECO:0007669"/>
    <property type="project" value="UniProtKB-EC"/>
</dbReference>
<keyword evidence="6 13" id="KW-0347">Helicase</keyword>
<evidence type="ECO:0000256" key="1">
    <source>
        <dbReference type="ARBA" id="ARBA00008428"/>
    </source>
</evidence>
<dbReference type="GO" id="GO:0006269">
    <property type="term" value="P:DNA replication, synthesis of primer"/>
    <property type="evidence" value="ECO:0007669"/>
    <property type="project" value="UniProtKB-KW"/>
</dbReference>
<dbReference type="EC" id="5.6.2.3" evidence="10"/>
<dbReference type="SMART" id="SM00382">
    <property type="entry name" value="AAA"/>
    <property type="match status" value="1"/>
</dbReference>
<dbReference type="EMBL" id="BMES01000002">
    <property type="protein sequence ID" value="GGH24539.1"/>
    <property type="molecule type" value="Genomic_DNA"/>
</dbReference>
<dbReference type="CDD" id="cd00984">
    <property type="entry name" value="DnaB_C"/>
    <property type="match status" value="1"/>
</dbReference>
<dbReference type="SUPFAM" id="SSF52540">
    <property type="entry name" value="P-loop containing nucleoside triphosphate hydrolases"/>
    <property type="match status" value="1"/>
</dbReference>
<dbReference type="GO" id="GO:0016787">
    <property type="term" value="F:hydrolase activity"/>
    <property type="evidence" value="ECO:0007669"/>
    <property type="project" value="UniProtKB-KW"/>
</dbReference>
<evidence type="ECO:0000256" key="3">
    <source>
        <dbReference type="ARBA" id="ARBA00022705"/>
    </source>
</evidence>
<evidence type="ECO:0000313" key="13">
    <source>
        <dbReference type="EMBL" id="GGH24539.1"/>
    </source>
</evidence>
<reference evidence="13" key="2">
    <citation type="submission" date="2020-09" db="EMBL/GenBank/DDBJ databases">
        <authorList>
            <person name="Sun Q."/>
            <person name="Zhou Y."/>
        </authorList>
    </citation>
    <scope>NUCLEOTIDE SEQUENCE</scope>
    <source>
        <strain evidence="13">CGMCC 1.12214</strain>
    </source>
</reference>
<dbReference type="InterPro" id="IPR003593">
    <property type="entry name" value="AAA+_ATPase"/>
</dbReference>
<evidence type="ECO:0000256" key="6">
    <source>
        <dbReference type="ARBA" id="ARBA00022806"/>
    </source>
</evidence>
<name>A0A917I9U7_9HYPH</name>
<feature type="domain" description="SF4 helicase" evidence="12">
    <location>
        <begin position="189"/>
        <end position="476"/>
    </location>
</feature>
<organism evidence="13 14">
    <name type="scientific">Alsobacter metallidurans</name>
    <dbReference type="NCBI Taxonomy" id="340221"/>
    <lineage>
        <taxon>Bacteria</taxon>
        <taxon>Pseudomonadati</taxon>
        <taxon>Pseudomonadota</taxon>
        <taxon>Alphaproteobacteria</taxon>
        <taxon>Hyphomicrobiales</taxon>
        <taxon>Alsobacteraceae</taxon>
        <taxon>Alsobacter</taxon>
    </lineage>
</organism>
<proteinExistence type="inferred from homology"/>
<evidence type="ECO:0000313" key="14">
    <source>
        <dbReference type="Proteomes" id="UP000603912"/>
    </source>
</evidence>